<organism evidence="12 13">
    <name type="scientific">Fulvimarina endophytica</name>
    <dbReference type="NCBI Taxonomy" id="2293836"/>
    <lineage>
        <taxon>Bacteria</taxon>
        <taxon>Pseudomonadati</taxon>
        <taxon>Pseudomonadota</taxon>
        <taxon>Alphaproteobacteria</taxon>
        <taxon>Hyphomicrobiales</taxon>
        <taxon>Aurantimonadaceae</taxon>
        <taxon>Fulvimarina</taxon>
    </lineage>
</organism>
<keyword evidence="5 8" id="KW-0238">DNA-binding</keyword>
<comment type="function">
    <text evidence="8 10">This protein is one of the two subunits of integration host factor, a specific DNA-binding protein that functions in genetic recombination as well as in transcriptional and translational control.</text>
</comment>
<feature type="compositionally biased region" description="Basic and acidic residues" evidence="11">
    <location>
        <begin position="96"/>
        <end position="105"/>
    </location>
</feature>
<dbReference type="GO" id="GO:0006355">
    <property type="term" value="P:regulation of DNA-templated transcription"/>
    <property type="evidence" value="ECO:0007669"/>
    <property type="project" value="UniProtKB-UniRule"/>
</dbReference>
<dbReference type="GO" id="GO:0005829">
    <property type="term" value="C:cytosol"/>
    <property type="evidence" value="ECO:0007669"/>
    <property type="project" value="TreeGrafter"/>
</dbReference>
<dbReference type="PANTHER" id="PTHR33175:SF2">
    <property type="entry name" value="INTEGRATION HOST FACTOR SUBUNIT ALPHA"/>
    <property type="match status" value="1"/>
</dbReference>
<dbReference type="NCBIfam" id="TIGR00987">
    <property type="entry name" value="himA"/>
    <property type="match status" value="1"/>
</dbReference>
<feature type="region of interest" description="Disordered" evidence="11">
    <location>
        <begin position="96"/>
        <end position="120"/>
    </location>
</feature>
<proteinExistence type="inferred from homology"/>
<keyword evidence="4 8" id="KW-0805">Transcription regulation</keyword>
<dbReference type="Gene3D" id="4.10.520.10">
    <property type="entry name" value="IHF-like DNA-binding proteins"/>
    <property type="match status" value="1"/>
</dbReference>
<keyword evidence="3 8" id="KW-0810">Translation regulation</keyword>
<dbReference type="CDD" id="cd13835">
    <property type="entry name" value="IHF_A"/>
    <property type="match status" value="1"/>
</dbReference>
<dbReference type="Pfam" id="PF00216">
    <property type="entry name" value="Bac_DNA_binding"/>
    <property type="match status" value="1"/>
</dbReference>
<dbReference type="GO" id="GO:0030527">
    <property type="term" value="F:structural constituent of chromatin"/>
    <property type="evidence" value="ECO:0007669"/>
    <property type="project" value="InterPro"/>
</dbReference>
<dbReference type="NCBIfam" id="NF001401">
    <property type="entry name" value="PRK00285.1"/>
    <property type="match status" value="1"/>
</dbReference>
<evidence type="ECO:0000256" key="7">
    <source>
        <dbReference type="ARBA" id="ARBA00023172"/>
    </source>
</evidence>
<protein>
    <recommendedName>
        <fullName evidence="2 8">Integration host factor subunit alpha</fullName>
        <shortName evidence="8">IHF-alpha</shortName>
    </recommendedName>
</protein>
<dbReference type="GO" id="GO:0009893">
    <property type="term" value="P:positive regulation of metabolic process"/>
    <property type="evidence" value="ECO:0007669"/>
    <property type="project" value="UniProtKB-ARBA"/>
</dbReference>
<evidence type="ECO:0000313" key="12">
    <source>
        <dbReference type="EMBL" id="RFC65138.1"/>
    </source>
</evidence>
<dbReference type="GO" id="GO:0006417">
    <property type="term" value="P:regulation of translation"/>
    <property type="evidence" value="ECO:0007669"/>
    <property type="project" value="UniProtKB-UniRule"/>
</dbReference>
<evidence type="ECO:0000313" key="13">
    <source>
        <dbReference type="Proteomes" id="UP000264310"/>
    </source>
</evidence>
<evidence type="ECO:0000256" key="3">
    <source>
        <dbReference type="ARBA" id="ARBA00022845"/>
    </source>
</evidence>
<evidence type="ECO:0000256" key="10">
    <source>
        <dbReference type="RuleBase" id="RU004485"/>
    </source>
</evidence>
<dbReference type="HAMAP" id="MF_00380">
    <property type="entry name" value="IHF_alpha"/>
    <property type="match status" value="1"/>
</dbReference>
<dbReference type="SUPFAM" id="SSF47729">
    <property type="entry name" value="IHF-like DNA-binding proteins"/>
    <property type="match status" value="1"/>
</dbReference>
<evidence type="ECO:0000256" key="1">
    <source>
        <dbReference type="ARBA" id="ARBA00010529"/>
    </source>
</evidence>
<dbReference type="Proteomes" id="UP000264310">
    <property type="component" value="Unassembled WGS sequence"/>
</dbReference>
<dbReference type="PRINTS" id="PR01727">
    <property type="entry name" value="DNABINDINGHU"/>
</dbReference>
<dbReference type="InterPro" id="IPR005684">
    <property type="entry name" value="IHF_alpha"/>
</dbReference>
<name>A0A371X7F3_9HYPH</name>
<dbReference type="OrthoDB" id="9797747at2"/>
<keyword evidence="13" id="KW-1185">Reference proteome</keyword>
<evidence type="ECO:0000256" key="4">
    <source>
        <dbReference type="ARBA" id="ARBA00023015"/>
    </source>
</evidence>
<comment type="caution">
    <text evidence="12">The sequence shown here is derived from an EMBL/GenBank/DDBJ whole genome shotgun (WGS) entry which is preliminary data.</text>
</comment>
<keyword evidence="6 8" id="KW-0804">Transcription</keyword>
<evidence type="ECO:0000256" key="11">
    <source>
        <dbReference type="SAM" id="MobiDB-lite"/>
    </source>
</evidence>
<gene>
    <name evidence="8" type="primary">ihfA</name>
    <name evidence="8" type="synonym">himA</name>
    <name evidence="12" type="ORF">DYI37_04610</name>
</gene>
<reference evidence="12 13" key="1">
    <citation type="submission" date="2018-08" db="EMBL/GenBank/DDBJ databases">
        <title>Fulvimarina sp. 85, whole genome shotgun sequence.</title>
        <authorList>
            <person name="Tuo L."/>
        </authorList>
    </citation>
    <scope>NUCLEOTIDE SEQUENCE [LARGE SCALE GENOMIC DNA]</scope>
    <source>
        <strain evidence="12 13">85</strain>
    </source>
</reference>
<dbReference type="EMBL" id="QURL01000002">
    <property type="protein sequence ID" value="RFC65138.1"/>
    <property type="molecule type" value="Genomic_DNA"/>
</dbReference>
<evidence type="ECO:0000256" key="8">
    <source>
        <dbReference type="HAMAP-Rule" id="MF_00380"/>
    </source>
</evidence>
<sequence length="120" mass="13276">MSNKTLTRADLSETVFRKLGLSRTESSALVDMVLEEMCNTIASGQSVKISSFGSFLVRDKDERVGRNPKTGVEVPISPRKVTVFKPSNVLKERVLEAHESKRGADTDEAFTAEQEMRAAE</sequence>
<dbReference type="GO" id="GO:0003677">
    <property type="term" value="F:DNA binding"/>
    <property type="evidence" value="ECO:0007669"/>
    <property type="project" value="UniProtKB-UniRule"/>
</dbReference>
<dbReference type="AlphaFoldDB" id="A0A371X7F3"/>
<evidence type="ECO:0000256" key="9">
    <source>
        <dbReference type="RuleBase" id="RU003939"/>
    </source>
</evidence>
<dbReference type="InterPro" id="IPR020816">
    <property type="entry name" value="Histone-like_DNA-bd_CS"/>
</dbReference>
<evidence type="ECO:0000256" key="2">
    <source>
        <dbReference type="ARBA" id="ARBA00018329"/>
    </source>
</evidence>
<evidence type="ECO:0000256" key="6">
    <source>
        <dbReference type="ARBA" id="ARBA00023163"/>
    </source>
</evidence>
<comment type="subunit">
    <text evidence="8 10">Heterodimer of an alpha and a beta chain.</text>
</comment>
<dbReference type="GO" id="GO:0006310">
    <property type="term" value="P:DNA recombination"/>
    <property type="evidence" value="ECO:0007669"/>
    <property type="project" value="UniProtKB-UniRule"/>
</dbReference>
<dbReference type="SMART" id="SM00411">
    <property type="entry name" value="BHL"/>
    <property type="match status" value="1"/>
</dbReference>
<dbReference type="PROSITE" id="PS00045">
    <property type="entry name" value="HISTONE_LIKE"/>
    <property type="match status" value="1"/>
</dbReference>
<dbReference type="InterPro" id="IPR010992">
    <property type="entry name" value="IHF-like_DNA-bd_dom_sf"/>
</dbReference>
<dbReference type="PANTHER" id="PTHR33175">
    <property type="entry name" value="DNA-BINDING PROTEIN HU"/>
    <property type="match status" value="1"/>
</dbReference>
<evidence type="ECO:0000256" key="5">
    <source>
        <dbReference type="ARBA" id="ARBA00023125"/>
    </source>
</evidence>
<keyword evidence="7 8" id="KW-0233">DNA recombination</keyword>
<comment type="similarity">
    <text evidence="1 8 9">Belongs to the bacterial histone-like protein family.</text>
</comment>
<accession>A0A371X7F3</accession>
<dbReference type="InterPro" id="IPR000119">
    <property type="entry name" value="Hist_DNA-bd"/>
</dbReference>